<dbReference type="AlphaFoldDB" id="A0A835YFK1"/>
<dbReference type="Pfam" id="PF06294">
    <property type="entry name" value="CH_2"/>
    <property type="match status" value="1"/>
</dbReference>
<evidence type="ECO:0000259" key="1">
    <source>
        <dbReference type="Pfam" id="PF06294"/>
    </source>
</evidence>
<name>A0A835YFK1_9CHLO</name>
<reference evidence="2" key="1">
    <citation type="journal article" date="2020" name="bioRxiv">
        <title>Comparative genomics of Chlamydomonas.</title>
        <authorList>
            <person name="Craig R.J."/>
            <person name="Hasan A.R."/>
            <person name="Ness R.W."/>
            <person name="Keightley P.D."/>
        </authorList>
    </citation>
    <scope>NUCLEOTIDE SEQUENCE</scope>
    <source>
        <strain evidence="2">CCAP 11/70</strain>
    </source>
</reference>
<comment type="caution">
    <text evidence="2">The sequence shown here is derived from an EMBL/GenBank/DDBJ whole genome shotgun (WGS) entry which is preliminary data.</text>
</comment>
<evidence type="ECO:0000313" key="2">
    <source>
        <dbReference type="EMBL" id="KAG2496684.1"/>
    </source>
</evidence>
<dbReference type="EMBL" id="JAEHOE010000017">
    <property type="protein sequence ID" value="KAG2496684.1"/>
    <property type="molecule type" value="Genomic_DNA"/>
</dbReference>
<evidence type="ECO:0000313" key="3">
    <source>
        <dbReference type="Proteomes" id="UP000612055"/>
    </source>
</evidence>
<feature type="domain" description="CH-like" evidence="1">
    <location>
        <begin position="1"/>
        <end position="56"/>
    </location>
</feature>
<keyword evidence="3" id="KW-1185">Reference proteome</keyword>
<proteinExistence type="predicted"/>
<dbReference type="InterPro" id="IPR036872">
    <property type="entry name" value="CH_dom_sf"/>
</dbReference>
<dbReference type="InterPro" id="IPR010441">
    <property type="entry name" value="CH_2"/>
</dbReference>
<dbReference type="Gene3D" id="1.10.418.10">
    <property type="entry name" value="Calponin-like domain"/>
    <property type="match status" value="1"/>
</dbReference>
<dbReference type="GO" id="GO:0005737">
    <property type="term" value="C:cytoplasm"/>
    <property type="evidence" value="ECO:0007669"/>
    <property type="project" value="UniProtKB-ARBA"/>
</dbReference>
<dbReference type="OrthoDB" id="62528at2759"/>
<protein>
    <recommendedName>
        <fullName evidence="1">CH-like domain-containing protein</fullName>
    </recommendedName>
</protein>
<accession>A0A835YFK1</accession>
<dbReference type="Proteomes" id="UP000612055">
    <property type="component" value="Unassembled WGS sequence"/>
</dbReference>
<gene>
    <name evidence="2" type="ORF">HYH03_005102</name>
</gene>
<organism evidence="2 3">
    <name type="scientific">Edaphochlamys debaryana</name>
    <dbReference type="NCBI Taxonomy" id="47281"/>
    <lineage>
        <taxon>Eukaryota</taxon>
        <taxon>Viridiplantae</taxon>
        <taxon>Chlorophyta</taxon>
        <taxon>core chlorophytes</taxon>
        <taxon>Chlorophyceae</taxon>
        <taxon>CS clade</taxon>
        <taxon>Chlamydomonadales</taxon>
        <taxon>Chlamydomonadales incertae sedis</taxon>
        <taxon>Edaphochlamys</taxon>
    </lineage>
</organism>
<sequence length="134" mass="13978">MHSFANATSSHFKKDNWEQLQIFCAKQGINLPSDLVAGTQEGVYGAAVAMLEHLYESFTGKKVPRLKVPDAQAAAQAAAAARGVGPGGSGAQEGARLISSTAKTSTNLEFGQVKTSQVVEDAMALRRKLAAGST</sequence>